<evidence type="ECO:0000256" key="1">
    <source>
        <dbReference type="ARBA" id="ARBA00022441"/>
    </source>
</evidence>
<gene>
    <name evidence="3" type="ORF">FGL98_02040</name>
</gene>
<dbReference type="Gene3D" id="2.120.10.80">
    <property type="entry name" value="Kelch-type beta propeller"/>
    <property type="match status" value="2"/>
</dbReference>
<dbReference type="InterPro" id="IPR015915">
    <property type="entry name" value="Kelch-typ_b-propeller"/>
</dbReference>
<dbReference type="PANTHER" id="PTHR45632:SF3">
    <property type="entry name" value="KELCH-LIKE PROTEIN 32"/>
    <property type="match status" value="1"/>
</dbReference>
<proteinExistence type="predicted"/>
<dbReference type="EMBL" id="VCQV01000002">
    <property type="protein sequence ID" value="TWP38591.1"/>
    <property type="molecule type" value="Genomic_DNA"/>
</dbReference>
<dbReference type="Proteomes" id="UP000320244">
    <property type="component" value="Unassembled WGS sequence"/>
</dbReference>
<dbReference type="OrthoDB" id="2795102at2"/>
<evidence type="ECO:0008006" key="5">
    <source>
        <dbReference type="Google" id="ProtNLM"/>
    </source>
</evidence>
<keyword evidence="1" id="KW-0880">Kelch repeat</keyword>
<sequence>MAAPVAPLSFTIRASGMRLPVATSRPVVLADGSTMLCIGGLAPTGAHSTSAIWRVNPTTGRVTADGSLVDAVHDAGGAVLRGQDIVFGGGGASVDSTVQLVSPGRTGRVVGHLPTPRADLVAVGSGGAAYVAGGFDGRALSGTVLRTTDGQHFADVAALAVPVRYPAVVAVPHAIYLFGGERGGALTDVVQRINLASGMTTVVAHLPIALGHAGALVLDGTILVAGGKTRLGSPPVETTSVLAFDPARGTFRRVGSLPRPASDFGTAVVGGVGYLLGGENAENLSTIVEIHGRR</sequence>
<protein>
    <recommendedName>
        <fullName evidence="5">Galactose oxidase</fullName>
    </recommendedName>
</protein>
<comment type="caution">
    <text evidence="3">The sequence shown here is derived from an EMBL/GenBank/DDBJ whole genome shotgun (WGS) entry which is preliminary data.</text>
</comment>
<dbReference type="InterPro" id="IPR006652">
    <property type="entry name" value="Kelch_1"/>
</dbReference>
<keyword evidence="4" id="KW-1185">Reference proteome</keyword>
<dbReference type="PANTHER" id="PTHR45632">
    <property type="entry name" value="LD33804P"/>
    <property type="match status" value="1"/>
</dbReference>
<name>A0A563E8Q5_9MICO</name>
<accession>A0A563E8Q5</accession>
<dbReference type="SMART" id="SM00612">
    <property type="entry name" value="Kelch"/>
    <property type="match status" value="3"/>
</dbReference>
<dbReference type="SUPFAM" id="SSF117281">
    <property type="entry name" value="Kelch motif"/>
    <property type="match status" value="1"/>
</dbReference>
<evidence type="ECO:0000313" key="3">
    <source>
        <dbReference type="EMBL" id="TWP38591.1"/>
    </source>
</evidence>
<reference evidence="3 4" key="2">
    <citation type="submission" date="2019-08" db="EMBL/GenBank/DDBJ databases">
        <title>Jejuicoccus antrihumi gen. nov., sp. nov., a new member of the family Dermacoccaceae isolated from a cave.</title>
        <authorList>
            <person name="Schumann P."/>
            <person name="Kim I.S."/>
        </authorList>
    </citation>
    <scope>NUCLEOTIDE SEQUENCE [LARGE SCALE GENOMIC DNA]</scope>
    <source>
        <strain evidence="3 4">C5-26</strain>
    </source>
</reference>
<reference evidence="3 4" key="1">
    <citation type="submission" date="2019-05" db="EMBL/GenBank/DDBJ databases">
        <authorList>
            <person name="Lee S.D."/>
        </authorList>
    </citation>
    <scope>NUCLEOTIDE SEQUENCE [LARGE SCALE GENOMIC DNA]</scope>
    <source>
        <strain evidence="3 4">C5-26</strain>
    </source>
</reference>
<evidence type="ECO:0000313" key="4">
    <source>
        <dbReference type="Proteomes" id="UP000320244"/>
    </source>
</evidence>
<organism evidence="3 4">
    <name type="scientific">Leekyejoonella antrihumi</name>
    <dbReference type="NCBI Taxonomy" id="1660198"/>
    <lineage>
        <taxon>Bacteria</taxon>
        <taxon>Bacillati</taxon>
        <taxon>Actinomycetota</taxon>
        <taxon>Actinomycetes</taxon>
        <taxon>Micrococcales</taxon>
        <taxon>Dermacoccaceae</taxon>
        <taxon>Leekyejoonella</taxon>
    </lineage>
</organism>
<dbReference type="AlphaFoldDB" id="A0A563E8Q5"/>
<keyword evidence="2" id="KW-0677">Repeat</keyword>
<evidence type="ECO:0000256" key="2">
    <source>
        <dbReference type="ARBA" id="ARBA00022737"/>
    </source>
</evidence>